<evidence type="ECO:0000256" key="1">
    <source>
        <dbReference type="ARBA" id="ARBA00004141"/>
    </source>
</evidence>
<dbReference type="InterPro" id="IPR005821">
    <property type="entry name" value="Ion_trans_dom"/>
</dbReference>
<dbReference type="AlphaFoldDB" id="E4YTS7"/>
<gene>
    <name evidence="7" type="ORF">GSOID_T00019394001</name>
</gene>
<feature type="transmembrane region" description="Helical" evidence="5">
    <location>
        <begin position="488"/>
        <end position="507"/>
    </location>
</feature>
<evidence type="ECO:0000256" key="5">
    <source>
        <dbReference type="SAM" id="Phobius"/>
    </source>
</evidence>
<comment type="subcellular location">
    <subcellularLocation>
        <location evidence="1">Membrane</location>
        <topology evidence="1">Multi-pass membrane protein</topology>
    </subcellularLocation>
</comment>
<feature type="transmembrane region" description="Helical" evidence="5">
    <location>
        <begin position="420"/>
        <end position="445"/>
    </location>
</feature>
<feature type="transmembrane region" description="Helical" evidence="5">
    <location>
        <begin position="120"/>
        <end position="138"/>
    </location>
</feature>
<evidence type="ECO:0000259" key="6">
    <source>
        <dbReference type="Pfam" id="PF00520"/>
    </source>
</evidence>
<dbReference type="PANTHER" id="PTHR46726">
    <property type="entry name" value="TWO PORE CHANNEL 3"/>
    <property type="match status" value="1"/>
</dbReference>
<keyword evidence="3 5" id="KW-1133">Transmembrane helix</keyword>
<evidence type="ECO:0000256" key="3">
    <source>
        <dbReference type="ARBA" id="ARBA00022989"/>
    </source>
</evidence>
<feature type="transmembrane region" description="Helical" evidence="5">
    <location>
        <begin position="158"/>
        <end position="177"/>
    </location>
</feature>
<protein>
    <recommendedName>
        <fullName evidence="6">Ion transport domain-containing protein</fullName>
    </recommendedName>
</protein>
<evidence type="ECO:0000313" key="7">
    <source>
        <dbReference type="EMBL" id="CBY38866.1"/>
    </source>
</evidence>
<feature type="domain" description="Ion transport" evidence="6">
    <location>
        <begin position="127"/>
        <end position="300"/>
    </location>
</feature>
<dbReference type="GO" id="GO:0005216">
    <property type="term" value="F:monoatomic ion channel activity"/>
    <property type="evidence" value="ECO:0007669"/>
    <property type="project" value="InterPro"/>
</dbReference>
<sequence>MMITKKITTFLKLEMTPSCQVSSIDRATYLYNIPVVGESRKKTADDLTDEDMTDLMIATTLVQDAVNRRCIEINEDKDSFVAWRNYNNPGLLFLHQLCLLIMFLLLLVEDPAVKRLDVEPYYYIPLSVEVLILLFFCFRLDQLRRSQGYENWKNPKNLIFGLAIALTFIDITVYVILREVEGVSVRPNPDGLERREIFRFMRALRPIFIICSEEKESMRRAVTNIWKTIPDILSVLLLLICSILLFALMALKLFGERDMTQYGAPSYYFKDYWNSFFDLYVLMTTANSPDVFMPAYNDTRWLILSDGSEILEEEEFLTIAELLSITILEKNPGASFSLVEQLFPRFYNSTFSIWFIRLCKDEPYKKWFQRFFDLAILVNAICIGLDQYKAEYFFLSLFCFEIFWRVYAYGSGEYFSIHRLWNWFDFLIILATVIATIFTGIGPVADEPRNAALDILLILRCLRLIRIFNSVPSFRIILLTIRNILPSLGTYCVIIVCLYTVFAIVGMEAFQGLIRADQKHNTEDGRLEYKCGNPALENDDFVKANYCKNNFNDFISAFVTLFELTVVNQWHIITRGYVKVTNGGAFVYFILFHMLQVLLVMNIVVAFTLEAFLLEYESQKTNLESRTARMIKKYGMESKKGISTTIFDRETEQIASSVQLKLVRGMTGIDDLLERMFNEGQIQLSEKKEVVSRTSFLSDRSLAFSDGEYKHPPV</sequence>
<evidence type="ECO:0000256" key="2">
    <source>
        <dbReference type="ARBA" id="ARBA00022692"/>
    </source>
</evidence>
<dbReference type="Proteomes" id="UP000011014">
    <property type="component" value="Unassembled WGS sequence"/>
</dbReference>
<accession>E4YTS7</accession>
<dbReference type="GO" id="GO:0016020">
    <property type="term" value="C:membrane"/>
    <property type="evidence" value="ECO:0007669"/>
    <property type="project" value="UniProtKB-SubCell"/>
</dbReference>
<dbReference type="Gene3D" id="1.10.287.70">
    <property type="match status" value="2"/>
</dbReference>
<organism evidence="7">
    <name type="scientific">Oikopleura dioica</name>
    <name type="common">Tunicate</name>
    <dbReference type="NCBI Taxonomy" id="34765"/>
    <lineage>
        <taxon>Eukaryota</taxon>
        <taxon>Metazoa</taxon>
        <taxon>Chordata</taxon>
        <taxon>Tunicata</taxon>
        <taxon>Appendicularia</taxon>
        <taxon>Copelata</taxon>
        <taxon>Oikopleuridae</taxon>
        <taxon>Oikopleura</taxon>
    </lineage>
</organism>
<dbReference type="Gene3D" id="1.20.120.350">
    <property type="entry name" value="Voltage-gated potassium channels. Chain C"/>
    <property type="match status" value="1"/>
</dbReference>
<feature type="transmembrane region" description="Helical" evidence="5">
    <location>
        <begin position="585"/>
        <end position="609"/>
    </location>
</feature>
<dbReference type="PANTHER" id="PTHR46726:SF1">
    <property type="entry name" value="TWO-PORE CALCIUM CHANNEL 3"/>
    <property type="match status" value="1"/>
</dbReference>
<feature type="transmembrane region" description="Helical" evidence="5">
    <location>
        <begin position="90"/>
        <end position="108"/>
    </location>
</feature>
<feature type="domain" description="Ion transport" evidence="6">
    <location>
        <begin position="366"/>
        <end position="618"/>
    </location>
</feature>
<dbReference type="EMBL" id="FN655347">
    <property type="protein sequence ID" value="CBY38866.1"/>
    <property type="molecule type" value="Genomic_DNA"/>
</dbReference>
<evidence type="ECO:0000256" key="4">
    <source>
        <dbReference type="ARBA" id="ARBA00023136"/>
    </source>
</evidence>
<dbReference type="Pfam" id="PF00520">
    <property type="entry name" value="Ion_trans"/>
    <property type="match status" value="2"/>
</dbReference>
<keyword evidence="4 5" id="KW-0472">Membrane</keyword>
<feature type="transmembrane region" description="Helical" evidence="5">
    <location>
        <begin position="392"/>
        <end position="408"/>
    </location>
</feature>
<dbReference type="SUPFAM" id="SSF81324">
    <property type="entry name" value="Voltage-gated potassium channels"/>
    <property type="match status" value="1"/>
</dbReference>
<keyword evidence="2 5" id="KW-0812">Transmembrane</keyword>
<proteinExistence type="predicted"/>
<feature type="transmembrane region" description="Helical" evidence="5">
    <location>
        <begin position="232"/>
        <end position="251"/>
    </location>
</feature>
<feature type="transmembrane region" description="Helical" evidence="5">
    <location>
        <begin position="554"/>
        <end position="573"/>
    </location>
</feature>
<name>E4YTS7_OIKDI</name>
<dbReference type="InterPro" id="IPR027359">
    <property type="entry name" value="Volt_channel_dom_sf"/>
</dbReference>
<reference evidence="7" key="1">
    <citation type="journal article" date="2010" name="Science">
        <title>Plasticity of animal genome architecture unmasked by rapid evolution of a pelagic tunicate.</title>
        <authorList>
            <person name="Denoeud F."/>
            <person name="Henriet S."/>
            <person name="Mungpakdee S."/>
            <person name="Aury J.M."/>
            <person name="Da Silva C."/>
            <person name="Brinkmann H."/>
            <person name="Mikhaleva J."/>
            <person name="Olsen L.C."/>
            <person name="Jubin C."/>
            <person name="Canestro C."/>
            <person name="Bouquet J.M."/>
            <person name="Danks G."/>
            <person name="Poulain J."/>
            <person name="Campsteijn C."/>
            <person name="Adamski M."/>
            <person name="Cross I."/>
            <person name="Yadetie F."/>
            <person name="Muffato M."/>
            <person name="Louis A."/>
            <person name="Butcher S."/>
            <person name="Tsagkogeorga G."/>
            <person name="Konrad A."/>
            <person name="Singh S."/>
            <person name="Jensen M.F."/>
            <person name="Cong E.H."/>
            <person name="Eikeseth-Otteraa H."/>
            <person name="Noel B."/>
            <person name="Anthouard V."/>
            <person name="Porcel B.M."/>
            <person name="Kachouri-Lafond R."/>
            <person name="Nishino A."/>
            <person name="Ugolini M."/>
            <person name="Chourrout P."/>
            <person name="Nishida H."/>
            <person name="Aasland R."/>
            <person name="Huzurbazar S."/>
            <person name="Westhof E."/>
            <person name="Delsuc F."/>
            <person name="Lehrach H."/>
            <person name="Reinhardt R."/>
            <person name="Weissenbach J."/>
            <person name="Roy S.W."/>
            <person name="Artiguenave F."/>
            <person name="Postlethwait J.H."/>
            <person name="Manak J.R."/>
            <person name="Thompson E.M."/>
            <person name="Jaillon O."/>
            <person name="Du Pasquier L."/>
            <person name="Boudinot P."/>
            <person name="Liberles D.A."/>
            <person name="Volff J.N."/>
            <person name="Philippe H."/>
            <person name="Lenhard B."/>
            <person name="Roest Crollius H."/>
            <person name="Wincker P."/>
            <person name="Chourrout D."/>
        </authorList>
    </citation>
    <scope>NUCLEOTIDE SEQUENCE [LARGE SCALE GENOMIC DNA]</scope>
</reference>